<feature type="compositionally biased region" description="Low complexity" evidence="1">
    <location>
        <begin position="144"/>
        <end position="153"/>
    </location>
</feature>
<feature type="region of interest" description="Disordered" evidence="1">
    <location>
        <begin position="83"/>
        <end position="178"/>
    </location>
</feature>
<accession>A0AA88SGK1</accession>
<dbReference type="EMBL" id="JAVHJS010000013">
    <property type="protein sequence ID" value="KAK2838394.1"/>
    <property type="molecule type" value="Genomic_DNA"/>
</dbReference>
<feature type="compositionally biased region" description="Polar residues" evidence="1">
    <location>
        <begin position="95"/>
        <end position="106"/>
    </location>
</feature>
<sequence>METDGKNRGRATSSALSPTSHALKLYRSVLKKKKKQAKVKEGIATELQNGREHLQIPAAPSWLQLPGECQAFSAFLVQFQPAYEEDEEEEEEDGATTQAMFSSCSENARPIRETSGPNFRADHSRGVNISPLYVEPPVTDPTPSRFSSSRFAAHAGNSGDKYPQQNSFPQQPKVRQSP</sequence>
<protein>
    <submittedName>
        <fullName evidence="2">Uncharacterized protein</fullName>
    </submittedName>
</protein>
<keyword evidence="3" id="KW-1185">Reference proteome</keyword>
<name>A0AA88SGK1_TACVA</name>
<reference evidence="2" key="1">
    <citation type="submission" date="2023-08" db="EMBL/GenBank/DDBJ databases">
        <title>Pelteobagrus vachellii genome.</title>
        <authorList>
            <person name="Liu H."/>
        </authorList>
    </citation>
    <scope>NUCLEOTIDE SEQUENCE</scope>
    <source>
        <strain evidence="2">PRFRI_2022a</strain>
        <tissue evidence="2">Muscle</tissue>
    </source>
</reference>
<gene>
    <name evidence="2" type="ORF">Q7C36_013208</name>
</gene>
<dbReference type="AlphaFoldDB" id="A0AA88SGK1"/>
<organism evidence="2 3">
    <name type="scientific">Tachysurus vachellii</name>
    <name type="common">Darkbarbel catfish</name>
    <name type="synonym">Pelteobagrus vachellii</name>
    <dbReference type="NCBI Taxonomy" id="175792"/>
    <lineage>
        <taxon>Eukaryota</taxon>
        <taxon>Metazoa</taxon>
        <taxon>Chordata</taxon>
        <taxon>Craniata</taxon>
        <taxon>Vertebrata</taxon>
        <taxon>Euteleostomi</taxon>
        <taxon>Actinopterygii</taxon>
        <taxon>Neopterygii</taxon>
        <taxon>Teleostei</taxon>
        <taxon>Ostariophysi</taxon>
        <taxon>Siluriformes</taxon>
        <taxon>Bagridae</taxon>
        <taxon>Tachysurus</taxon>
    </lineage>
</organism>
<comment type="caution">
    <text evidence="2">The sequence shown here is derived from an EMBL/GenBank/DDBJ whole genome shotgun (WGS) entry which is preliminary data.</text>
</comment>
<evidence type="ECO:0000313" key="2">
    <source>
        <dbReference type="EMBL" id="KAK2838394.1"/>
    </source>
</evidence>
<evidence type="ECO:0000313" key="3">
    <source>
        <dbReference type="Proteomes" id="UP001187315"/>
    </source>
</evidence>
<dbReference type="Proteomes" id="UP001187315">
    <property type="component" value="Unassembled WGS sequence"/>
</dbReference>
<feature type="compositionally biased region" description="Polar residues" evidence="1">
    <location>
        <begin position="163"/>
        <end position="178"/>
    </location>
</feature>
<proteinExistence type="predicted"/>
<evidence type="ECO:0000256" key="1">
    <source>
        <dbReference type="SAM" id="MobiDB-lite"/>
    </source>
</evidence>
<feature type="compositionally biased region" description="Acidic residues" evidence="1">
    <location>
        <begin position="83"/>
        <end position="94"/>
    </location>
</feature>